<dbReference type="EMBL" id="OZ075122">
    <property type="protein sequence ID" value="CAL4907673.1"/>
    <property type="molecule type" value="Genomic_DNA"/>
</dbReference>
<organism evidence="2 3">
    <name type="scientific">Urochloa decumbens</name>
    <dbReference type="NCBI Taxonomy" id="240449"/>
    <lineage>
        <taxon>Eukaryota</taxon>
        <taxon>Viridiplantae</taxon>
        <taxon>Streptophyta</taxon>
        <taxon>Embryophyta</taxon>
        <taxon>Tracheophyta</taxon>
        <taxon>Spermatophyta</taxon>
        <taxon>Magnoliopsida</taxon>
        <taxon>Liliopsida</taxon>
        <taxon>Poales</taxon>
        <taxon>Poaceae</taxon>
        <taxon>PACMAD clade</taxon>
        <taxon>Panicoideae</taxon>
        <taxon>Panicodae</taxon>
        <taxon>Paniceae</taxon>
        <taxon>Melinidinae</taxon>
        <taxon>Urochloa</taxon>
    </lineage>
</organism>
<sequence>MAGVGDDLLSALADDLLRRILYLVPFKEAASTSVLSRRWRSLWRSSGAVNLSVRIRHDDYRSSKLTRDQREEAFFSRRDAFVRAAEAALDAADARVTRLTLRVDDPKGGDTYKFLHVDSIGNWKAKHDVVGDLLSHRAARRVEELRVAAVKPGMDAASFPHNEEEHDRCKGLKPASAADALPRLETLRLRLCSLKSVNVQALMDAAPRLANVHLERVFFRANRTGAANAPGVCLRCPAVTELVMEFCGMKGQERSRVDRGFFEIDAPRLRYLRYKGSERQFSLASPTPDMAVLELNFVQGPYHCQDRDYDPDRTRVLFWQFVQNFTSAKVLKLKVNNLKDIAVDKGRRGELLCTFHNAVRLELEGAHHPTSSKAVAVAIANLLRCCPAVRELRLKLSTVPLAKEYTSSFLEKKGQLDYEKSLDRFMHRRRLNPVIPLDDDNDKHDEVHDGIPGLSGHSLTCLQSSLSRVGLQFRLDDSSCFGNRLVKFFTDNAMVLEQICVDSGNHKLCEHMNLNAERCIIGRTLSKVGLKRKNLAESSLEFSKIPKKSPNAKTDLTGLATSFTVLPLER</sequence>
<gene>
    <name evidence="2" type="ORF">URODEC1_LOCUS12639</name>
</gene>
<name>A0ABC8WDL8_9POAL</name>
<protein>
    <recommendedName>
        <fullName evidence="1">F-box domain-containing protein</fullName>
    </recommendedName>
</protein>
<dbReference type="InterPro" id="IPR032675">
    <property type="entry name" value="LRR_dom_sf"/>
</dbReference>
<proteinExistence type="predicted"/>
<accession>A0ABC8WDL8</accession>
<dbReference type="InterPro" id="IPR001810">
    <property type="entry name" value="F-box_dom"/>
</dbReference>
<feature type="domain" description="F-box" evidence="1">
    <location>
        <begin position="9"/>
        <end position="46"/>
    </location>
</feature>
<dbReference type="SUPFAM" id="SSF52047">
    <property type="entry name" value="RNI-like"/>
    <property type="match status" value="1"/>
</dbReference>
<dbReference type="InterPro" id="IPR036047">
    <property type="entry name" value="F-box-like_dom_sf"/>
</dbReference>
<evidence type="ECO:0000259" key="1">
    <source>
        <dbReference type="Pfam" id="PF00646"/>
    </source>
</evidence>
<dbReference type="Gene3D" id="3.80.10.10">
    <property type="entry name" value="Ribonuclease Inhibitor"/>
    <property type="match status" value="1"/>
</dbReference>
<dbReference type="InterPro" id="IPR055302">
    <property type="entry name" value="F-box_dom-containing"/>
</dbReference>
<dbReference type="PANTHER" id="PTHR32141">
    <property type="match status" value="1"/>
</dbReference>
<dbReference type="Pfam" id="PF00646">
    <property type="entry name" value="F-box"/>
    <property type="match status" value="1"/>
</dbReference>
<evidence type="ECO:0000313" key="3">
    <source>
        <dbReference type="Proteomes" id="UP001497457"/>
    </source>
</evidence>
<reference evidence="2" key="1">
    <citation type="submission" date="2024-10" db="EMBL/GenBank/DDBJ databases">
        <authorList>
            <person name="Ryan C."/>
        </authorList>
    </citation>
    <scope>NUCLEOTIDE SEQUENCE [LARGE SCALE GENOMIC DNA]</scope>
</reference>
<keyword evidence="3" id="KW-1185">Reference proteome</keyword>
<evidence type="ECO:0000313" key="2">
    <source>
        <dbReference type="EMBL" id="CAL4907673.1"/>
    </source>
</evidence>
<dbReference type="PANTHER" id="PTHR32141:SF26">
    <property type="entry name" value="OS08G0328600 PROTEIN"/>
    <property type="match status" value="1"/>
</dbReference>
<dbReference type="Proteomes" id="UP001497457">
    <property type="component" value="Chromosome 12b"/>
</dbReference>
<dbReference type="AlphaFoldDB" id="A0ABC8WDL8"/>
<dbReference type="SUPFAM" id="SSF81383">
    <property type="entry name" value="F-box domain"/>
    <property type="match status" value="1"/>
</dbReference>